<gene>
    <name evidence="4" type="ORF">BSZ37_16470</name>
</gene>
<dbReference type="NCBIfam" id="TIGR04312">
    <property type="entry name" value="choice_anch_B"/>
    <property type="match status" value="1"/>
</dbReference>
<dbReference type="InterPro" id="IPR026444">
    <property type="entry name" value="Secre_tail"/>
</dbReference>
<protein>
    <recommendedName>
        <fullName evidence="3">NIDO domain-containing protein</fullName>
    </recommendedName>
</protein>
<reference evidence="4 5" key="1">
    <citation type="submission" date="2016-11" db="EMBL/GenBank/DDBJ databases">
        <title>Study of marine rhodopsin-containing bacteria.</title>
        <authorList>
            <person name="Yoshizawa S."/>
            <person name="Kumagai Y."/>
            <person name="Kogure K."/>
        </authorList>
    </citation>
    <scope>NUCLEOTIDE SEQUENCE [LARGE SCALE GENOMIC DNA]</scope>
    <source>
        <strain evidence="4 5">SAORIC-28</strain>
    </source>
</reference>
<dbReference type="InterPro" id="IPR013783">
    <property type="entry name" value="Ig-like_fold"/>
</dbReference>
<dbReference type="OrthoDB" id="9815940at2"/>
<sequence length="1231" mass="127085">MRFRPPALLLAALLATAASAQTPCAGGTAGPYACHDVDLMGHLPLSTFVSPGSSAPSAGNDIWGWTDADSGREFALVGLTNGTAFVEITDPASPVFLGKLPTATSNSSWRDVKTVGDFAFIVSEAGSHGMQVFDLSKLLTVSSPPVTFTADARYTGFGNAHNIVVDEDSELAIGVGSSGTCSTGLHMVDVSTPRSPTFAGCYDGDGYTHDAQCLVYDGPDTDYTGHAICVASNEDSVTIVDVSTPASPVQISKAFYPNPSYTHQGWFADDMRYFIVNDETDGNSTAPTRTIVMDLLDLDEPDFAFFHDGTTAATDHNLYVHEGRVFQSNYRAGLQILDAAGLGGGFMTQVAYFDTFPSSDAHGFDGQWSNYPYFPSGIVVANDISNGLFVLAPREPAAPPTASVAPAAVDATLAPGETGAATVTVANGSGGGPLIYGATLQNISQPDGSLARRPFFARPADSPDRSVAVGGRPDGVDPGALAEAPRESAEAPGLAPLLGSGGPDAFGYAWIDSDEAGGPAVDLQDIAGSGTAVTFTPAGTFAASDEGYADVALPFAFPFYGADKSSVRVYTNGFLTFSSTVGNSYTNPSGFPGTSGPTNIDDVIAPFWDDLDLSSAGTVYTETLGDGRFVVQWDEARLYDASGSSMTFQVILAPDGTIEFQYGTMTGTTNGASVGIENATATDGLAVVTNAAYVTSNKAVLFYSPVVWASLSGATSGTLAPGTSADLSVDLDATELPEGTYTAELAVSTNDPSAPSITVPVTLTIGSDGSISLVVNGPRGSRFLGVPSPGVTVDDLAAQNLVRGVPGYYPAANPPNLWTSYDAVAAEWTVSAGTGEALQPGHGFRWYMYDRNVGNPDVSRSVELPFTLSTDLPPNTADVVIELQTGGSRFNYLANPFGTDLDLTGIYSWPGGDEIAPAAPIHVYNPVTRAWDDAPSSLGPWESFRVRAKGPKANGDPRVLTIPASAAGASATRRTVDERPQLALELRGTDTDGLPLADQAFTIVFSDDAHAGLDDADGLKLQPPADAYVVVGARLGEAFVGLDARPFAAGEVPLALDARGAARTMTLRWDASALPAGLPVALVDLATGTEVDVRARTSYTFDVAPRPALAEDAVLALGELADGAAATDRFVLRVGAAPADAGAVGALEVTAVAPNPSSSTARVAFAVPTGGRARVSVVDVRGREVAVLVDGVVAAGRHEAVLESAGLAAGVYLVRVEAGGRVATRQAAVVR</sequence>
<dbReference type="Pfam" id="PF08309">
    <property type="entry name" value="LVIVD"/>
    <property type="match status" value="2"/>
</dbReference>
<comment type="caution">
    <text evidence="4">The sequence shown here is derived from an EMBL/GenBank/DDBJ whole genome shotgun (WGS) entry which is preliminary data.</text>
</comment>
<feature type="region of interest" description="Disordered" evidence="1">
    <location>
        <begin position="455"/>
        <end position="488"/>
    </location>
</feature>
<keyword evidence="2" id="KW-0732">Signal</keyword>
<dbReference type="NCBIfam" id="TIGR04183">
    <property type="entry name" value="Por_Secre_tail"/>
    <property type="match status" value="1"/>
</dbReference>
<dbReference type="GO" id="GO:0005576">
    <property type="term" value="C:extracellular region"/>
    <property type="evidence" value="ECO:0007669"/>
    <property type="project" value="TreeGrafter"/>
</dbReference>
<dbReference type="InterPro" id="IPR011048">
    <property type="entry name" value="Haem_d1_sf"/>
</dbReference>
<proteinExistence type="predicted"/>
<feature type="signal peptide" evidence="2">
    <location>
        <begin position="1"/>
        <end position="20"/>
    </location>
</feature>
<keyword evidence="5" id="KW-1185">Reference proteome</keyword>
<dbReference type="Proteomes" id="UP000216339">
    <property type="component" value="Unassembled WGS sequence"/>
</dbReference>
<evidence type="ECO:0000256" key="2">
    <source>
        <dbReference type="SAM" id="SignalP"/>
    </source>
</evidence>
<dbReference type="AlphaFoldDB" id="A0A271J3J2"/>
<dbReference type="SUPFAM" id="SSF51004">
    <property type="entry name" value="C-terminal (heme d1) domain of cytochrome cd1-nitrite reductase"/>
    <property type="match status" value="1"/>
</dbReference>
<dbReference type="Gene3D" id="2.60.40.10">
    <property type="entry name" value="Immunoglobulins"/>
    <property type="match status" value="1"/>
</dbReference>
<dbReference type="InterPro" id="IPR013211">
    <property type="entry name" value="LVIVD"/>
</dbReference>
<organism evidence="4 5">
    <name type="scientific">Rubrivirga marina</name>
    <dbReference type="NCBI Taxonomy" id="1196024"/>
    <lineage>
        <taxon>Bacteria</taxon>
        <taxon>Pseudomonadati</taxon>
        <taxon>Rhodothermota</taxon>
        <taxon>Rhodothermia</taxon>
        <taxon>Rhodothermales</taxon>
        <taxon>Rubricoccaceae</taxon>
        <taxon>Rubrivirga</taxon>
    </lineage>
</organism>
<evidence type="ECO:0000313" key="4">
    <source>
        <dbReference type="EMBL" id="PAP77920.1"/>
    </source>
</evidence>
<name>A0A271J3J2_9BACT</name>
<dbReference type="Pfam" id="PF06119">
    <property type="entry name" value="NIDO"/>
    <property type="match status" value="1"/>
</dbReference>
<dbReference type="PANTHER" id="PTHR38787">
    <property type="entry name" value="REGULATORY P DOMAIN-CONTAINING PROTEIN"/>
    <property type="match status" value="1"/>
</dbReference>
<evidence type="ECO:0000313" key="5">
    <source>
        <dbReference type="Proteomes" id="UP000216339"/>
    </source>
</evidence>
<feature type="domain" description="NIDO" evidence="3">
    <location>
        <begin position="566"/>
        <end position="621"/>
    </location>
</feature>
<evidence type="ECO:0000259" key="3">
    <source>
        <dbReference type="Pfam" id="PF06119"/>
    </source>
</evidence>
<dbReference type="InterPro" id="IPR027589">
    <property type="entry name" value="Choice_anch_B"/>
</dbReference>
<evidence type="ECO:0000256" key="1">
    <source>
        <dbReference type="SAM" id="MobiDB-lite"/>
    </source>
</evidence>
<accession>A0A271J3J2</accession>
<dbReference type="RefSeq" id="WP_095511591.1">
    <property type="nucleotide sequence ID" value="NZ_MQWD01000001.1"/>
</dbReference>
<dbReference type="PANTHER" id="PTHR38787:SF3">
    <property type="entry name" value="REGULATORY P DOMAIN-CONTAINING PROTEIN"/>
    <property type="match status" value="1"/>
</dbReference>
<feature type="chain" id="PRO_5012244597" description="NIDO domain-containing protein" evidence="2">
    <location>
        <begin position="21"/>
        <end position="1231"/>
    </location>
</feature>
<dbReference type="InterPro" id="IPR003886">
    <property type="entry name" value="NIDO_dom"/>
</dbReference>
<dbReference type="EMBL" id="MQWD01000001">
    <property type="protein sequence ID" value="PAP77920.1"/>
    <property type="molecule type" value="Genomic_DNA"/>
</dbReference>